<feature type="domain" description="Tr-type G" evidence="16">
    <location>
        <begin position="65"/>
        <end position="269"/>
    </location>
</feature>
<keyword evidence="13 15" id="KW-0342">GTP-binding</keyword>
<dbReference type="SUPFAM" id="SSF52540">
    <property type="entry name" value="P-loop containing nucleoside triphosphate hydrolases"/>
    <property type="match status" value="1"/>
</dbReference>
<keyword evidence="8" id="KW-0378">Hydrolase</keyword>
<dbReference type="NCBIfam" id="NF009372">
    <property type="entry name" value="PRK12735.1"/>
    <property type="match status" value="1"/>
</dbReference>
<keyword evidence="9" id="KW-0460">Magnesium</keyword>
<comment type="catalytic activity">
    <reaction evidence="14">
        <text>GTP + H2O = GDP + phosphate + H(+)</text>
        <dbReference type="Rhea" id="RHEA:19669"/>
        <dbReference type="ChEBI" id="CHEBI:15377"/>
        <dbReference type="ChEBI" id="CHEBI:15378"/>
        <dbReference type="ChEBI" id="CHEBI:37565"/>
        <dbReference type="ChEBI" id="CHEBI:43474"/>
        <dbReference type="ChEBI" id="CHEBI:58189"/>
        <dbReference type="EC" id="3.6.5.3"/>
    </reaction>
    <physiologicalReaction direction="left-to-right" evidence="14">
        <dbReference type="Rhea" id="RHEA:19670"/>
    </physiologicalReaction>
</comment>
<keyword evidence="6 15" id="KW-0547">Nucleotide-binding</keyword>
<evidence type="ECO:0000256" key="6">
    <source>
        <dbReference type="ARBA" id="ARBA00022741"/>
    </source>
</evidence>
<dbReference type="GO" id="GO:0005525">
    <property type="term" value="F:GTP binding"/>
    <property type="evidence" value="ECO:0007669"/>
    <property type="project" value="UniProtKB-UniRule"/>
</dbReference>
<sequence>MVGKVMMSNSLLFRLVGNAGLCRAGLNASHLQRSLAAGSRWFSCSRTSYAAPPSAGGKKTFKRDKPHLNIGTIGHVDHGKTTLTAAITKVLSEDKLANFTAYDMIDRAPEERARGITINAAVVEYQTEKRHYGHVDCPGHADFIKARAMILCSFNMITGTAQMEGAILVVAATDGTMPQTREHLLLAQQIGIKDIVVFINKADAADEEMLELVEMEIRELLAEFKFDADNTPIITGSALSALEGKDDKIGKDSIMALLDAVDEHIPQPARDLDKAFCMPIEAVYSIPGRGTVVTGKVETGTISKGEDILILGHGQNIKTKITGLEMFHQMLDKAEAGDQLGALIKGIKREDIRRGQVLAKPGTAEMFNHFAAQVYFLSKDEGGRDKPFTGTFQAHMFCKTWDCPSFLTMPEGRDMIMPGEDLKINFTLIKDMFLEKGMRFTMRGGTGTLGYGVVTDLLPKRDLEELELTRKELQKQRREQKADA</sequence>
<dbReference type="GO" id="GO:0003924">
    <property type="term" value="F:GTPase activity"/>
    <property type="evidence" value="ECO:0007669"/>
    <property type="project" value="UniProtKB-UniRule"/>
</dbReference>
<keyword evidence="5" id="KW-0479">Metal-binding</keyword>
<name>R7V5B4_CAPTE</name>
<keyword evidence="11" id="KW-0809">Transit peptide</keyword>
<dbReference type="InterPro" id="IPR033720">
    <property type="entry name" value="EFTU_2"/>
</dbReference>
<keyword evidence="4" id="KW-0963">Cytoplasm</keyword>
<dbReference type="GO" id="GO:0046872">
    <property type="term" value="F:metal ion binding"/>
    <property type="evidence" value="ECO:0007669"/>
    <property type="project" value="UniProtKB-KW"/>
</dbReference>
<evidence type="ECO:0000313" key="19">
    <source>
        <dbReference type="Proteomes" id="UP000014760"/>
    </source>
</evidence>
<dbReference type="PANTHER" id="PTHR43721">
    <property type="entry name" value="ELONGATION FACTOR TU-RELATED"/>
    <property type="match status" value="1"/>
</dbReference>
<comment type="subunit">
    <text evidence="3">Monomer.</text>
</comment>
<reference evidence="17 19" key="2">
    <citation type="journal article" date="2013" name="Nature">
        <title>Insights into bilaterian evolution from three spiralian genomes.</title>
        <authorList>
            <person name="Simakov O."/>
            <person name="Marletaz F."/>
            <person name="Cho S.J."/>
            <person name="Edsinger-Gonzales E."/>
            <person name="Havlak P."/>
            <person name="Hellsten U."/>
            <person name="Kuo D.H."/>
            <person name="Larsson T."/>
            <person name="Lv J."/>
            <person name="Arendt D."/>
            <person name="Savage R."/>
            <person name="Osoegawa K."/>
            <person name="de Jong P."/>
            <person name="Grimwood J."/>
            <person name="Chapman J.A."/>
            <person name="Shapiro H."/>
            <person name="Aerts A."/>
            <person name="Otillar R.P."/>
            <person name="Terry A.Y."/>
            <person name="Boore J.L."/>
            <person name="Grigoriev I.V."/>
            <person name="Lindberg D.R."/>
            <person name="Seaver E.C."/>
            <person name="Weisblat D.A."/>
            <person name="Putnam N.H."/>
            <person name="Rokhsar D.S."/>
        </authorList>
    </citation>
    <scope>NUCLEOTIDE SEQUENCE</scope>
    <source>
        <strain evidence="17 19">I ESC-2004</strain>
    </source>
</reference>
<dbReference type="CDD" id="cd03706">
    <property type="entry name" value="mtEFTU_III"/>
    <property type="match status" value="1"/>
</dbReference>
<evidence type="ECO:0000313" key="18">
    <source>
        <dbReference type="EnsemblMetazoa" id="CapteP150625"/>
    </source>
</evidence>
<evidence type="ECO:0000256" key="14">
    <source>
        <dbReference type="ARBA" id="ARBA00051990"/>
    </source>
</evidence>
<keyword evidence="12" id="KW-0496">Mitochondrion</keyword>
<evidence type="ECO:0000256" key="5">
    <source>
        <dbReference type="ARBA" id="ARBA00022723"/>
    </source>
</evidence>
<dbReference type="PRINTS" id="PR00315">
    <property type="entry name" value="ELONGATNFCT"/>
</dbReference>
<dbReference type="CDD" id="cd01884">
    <property type="entry name" value="EF_Tu"/>
    <property type="match status" value="1"/>
</dbReference>
<dbReference type="EMBL" id="AMQN01000719">
    <property type="status" value="NOT_ANNOTATED_CDS"/>
    <property type="molecule type" value="Genomic_DNA"/>
</dbReference>
<comment type="subcellular location">
    <subcellularLocation>
        <location evidence="1">Mitochondrion</location>
    </subcellularLocation>
</comment>
<dbReference type="PANTHER" id="PTHR43721:SF36">
    <property type="entry name" value="ELONGATION FACTOR TU, MITOCHONDRIAL"/>
    <property type="match status" value="1"/>
</dbReference>
<dbReference type="STRING" id="283909.R7V5B4"/>
<reference evidence="18" key="3">
    <citation type="submission" date="2015-06" db="UniProtKB">
        <authorList>
            <consortium name="EnsemblMetazoa"/>
        </authorList>
    </citation>
    <scope>IDENTIFICATION</scope>
</reference>
<dbReference type="NCBIfam" id="NF009373">
    <property type="entry name" value="PRK12736.1"/>
    <property type="match status" value="1"/>
</dbReference>
<dbReference type="PROSITE" id="PS51722">
    <property type="entry name" value="G_TR_2"/>
    <property type="match status" value="1"/>
</dbReference>
<evidence type="ECO:0000313" key="17">
    <source>
        <dbReference type="EMBL" id="ELU13652.1"/>
    </source>
</evidence>
<dbReference type="GO" id="GO:0070125">
    <property type="term" value="P:mitochondrial translational elongation"/>
    <property type="evidence" value="ECO:0007669"/>
    <property type="project" value="TreeGrafter"/>
</dbReference>
<keyword evidence="19" id="KW-1185">Reference proteome</keyword>
<protein>
    <recommendedName>
        <fullName evidence="15">Elongation factor Tu</fullName>
    </recommendedName>
</protein>
<dbReference type="EnsemblMetazoa" id="CapteT150625">
    <property type="protein sequence ID" value="CapteP150625"/>
    <property type="gene ID" value="CapteG150625"/>
</dbReference>
<accession>R7V5B4</accession>
<evidence type="ECO:0000256" key="1">
    <source>
        <dbReference type="ARBA" id="ARBA00004173"/>
    </source>
</evidence>
<dbReference type="Pfam" id="PF00009">
    <property type="entry name" value="GTP_EFTU"/>
    <property type="match status" value="1"/>
</dbReference>
<dbReference type="FunCoup" id="R7V5B4">
    <property type="interactions" value="1410"/>
</dbReference>
<evidence type="ECO:0000256" key="15">
    <source>
        <dbReference type="RuleBase" id="RU000325"/>
    </source>
</evidence>
<dbReference type="Pfam" id="PF03144">
    <property type="entry name" value="GTP_EFTU_D2"/>
    <property type="match status" value="1"/>
</dbReference>
<evidence type="ECO:0000259" key="16">
    <source>
        <dbReference type="PROSITE" id="PS51722"/>
    </source>
</evidence>
<dbReference type="OMA" id="EGDKEWG"/>
<evidence type="ECO:0000256" key="10">
    <source>
        <dbReference type="ARBA" id="ARBA00022917"/>
    </source>
</evidence>
<organism evidence="17">
    <name type="scientific">Capitella teleta</name>
    <name type="common">Polychaete worm</name>
    <dbReference type="NCBI Taxonomy" id="283909"/>
    <lineage>
        <taxon>Eukaryota</taxon>
        <taxon>Metazoa</taxon>
        <taxon>Spiralia</taxon>
        <taxon>Lophotrochozoa</taxon>
        <taxon>Annelida</taxon>
        <taxon>Polychaeta</taxon>
        <taxon>Sedentaria</taxon>
        <taxon>Scolecida</taxon>
        <taxon>Capitellidae</taxon>
        <taxon>Capitella</taxon>
    </lineage>
</organism>
<dbReference type="Proteomes" id="UP000014760">
    <property type="component" value="Unassembled WGS sequence"/>
</dbReference>
<comment type="similarity">
    <text evidence="2 15">Belongs to the TRAFAC class translation factor GTPase superfamily. Classic translation factor GTPase family. EF-Tu/EF-1A subfamily.</text>
</comment>
<dbReference type="InterPro" id="IPR041709">
    <property type="entry name" value="EF-Tu_GTP-bd"/>
</dbReference>
<dbReference type="PROSITE" id="PS00301">
    <property type="entry name" value="G_TR_1"/>
    <property type="match status" value="1"/>
</dbReference>
<dbReference type="NCBIfam" id="NF000766">
    <property type="entry name" value="PRK00049.1"/>
    <property type="match status" value="1"/>
</dbReference>
<evidence type="ECO:0000256" key="12">
    <source>
        <dbReference type="ARBA" id="ARBA00023128"/>
    </source>
</evidence>
<dbReference type="OrthoDB" id="2067at2759"/>
<dbReference type="InterPro" id="IPR027417">
    <property type="entry name" value="P-loop_NTPase"/>
</dbReference>
<dbReference type="Gene3D" id="2.40.30.10">
    <property type="entry name" value="Translation factors"/>
    <property type="match status" value="2"/>
</dbReference>
<dbReference type="FunFam" id="3.40.50.300:FF:000576">
    <property type="entry name" value="Elongation factor Tu"/>
    <property type="match status" value="1"/>
</dbReference>
<dbReference type="InterPro" id="IPR000795">
    <property type="entry name" value="T_Tr_GTP-bd_dom"/>
</dbReference>
<dbReference type="InterPro" id="IPR009000">
    <property type="entry name" value="Transl_B-barrel_sf"/>
</dbReference>
<dbReference type="FunFam" id="2.40.30.10:FF:000001">
    <property type="entry name" value="Elongation factor Tu"/>
    <property type="match status" value="1"/>
</dbReference>
<evidence type="ECO:0000256" key="4">
    <source>
        <dbReference type="ARBA" id="ARBA00022490"/>
    </source>
</evidence>
<keyword evidence="7 15" id="KW-0251">Elongation factor</keyword>
<reference evidence="19" key="1">
    <citation type="submission" date="2012-12" db="EMBL/GenBank/DDBJ databases">
        <authorList>
            <person name="Hellsten U."/>
            <person name="Grimwood J."/>
            <person name="Chapman J.A."/>
            <person name="Shapiro H."/>
            <person name="Aerts A."/>
            <person name="Otillar R.P."/>
            <person name="Terry A.Y."/>
            <person name="Boore J.L."/>
            <person name="Simakov O."/>
            <person name="Marletaz F."/>
            <person name="Cho S.-J."/>
            <person name="Edsinger-Gonzales E."/>
            <person name="Havlak P."/>
            <person name="Kuo D.-H."/>
            <person name="Larsson T."/>
            <person name="Lv J."/>
            <person name="Arendt D."/>
            <person name="Savage R."/>
            <person name="Osoegawa K."/>
            <person name="de Jong P."/>
            <person name="Lindberg D.R."/>
            <person name="Seaver E.C."/>
            <person name="Weisblat D.A."/>
            <person name="Putnam N.H."/>
            <person name="Grigoriev I.V."/>
            <person name="Rokhsar D.S."/>
        </authorList>
    </citation>
    <scope>NUCLEOTIDE SEQUENCE</scope>
    <source>
        <strain evidence="19">I ESC-2004</strain>
    </source>
</reference>
<dbReference type="SUPFAM" id="SSF50447">
    <property type="entry name" value="Translation proteins"/>
    <property type="match status" value="1"/>
</dbReference>
<evidence type="ECO:0000256" key="9">
    <source>
        <dbReference type="ARBA" id="ARBA00022842"/>
    </source>
</evidence>
<dbReference type="SUPFAM" id="SSF50465">
    <property type="entry name" value="EF-Tu/eEF-1alpha/eIF2-gamma C-terminal domain"/>
    <property type="match status" value="1"/>
</dbReference>
<evidence type="ECO:0000256" key="2">
    <source>
        <dbReference type="ARBA" id="ARBA00007249"/>
    </source>
</evidence>
<comment type="function">
    <text evidence="15">This protein promotes the GTP-dependent binding of aminoacyl-tRNA to the A-site of ribosomes during protein biosynthesis.</text>
</comment>
<dbReference type="InterPro" id="IPR031157">
    <property type="entry name" value="G_TR_CS"/>
</dbReference>
<evidence type="ECO:0000256" key="8">
    <source>
        <dbReference type="ARBA" id="ARBA00022801"/>
    </source>
</evidence>
<gene>
    <name evidence="17" type="ORF">CAPTEDRAFT_150625</name>
</gene>
<keyword evidence="10" id="KW-0648">Protein biosynthesis</keyword>
<dbReference type="Gene3D" id="3.40.50.300">
    <property type="entry name" value="P-loop containing nucleotide triphosphate hydrolases"/>
    <property type="match status" value="1"/>
</dbReference>
<dbReference type="InterPro" id="IPR004160">
    <property type="entry name" value="Transl_elong_EFTu/EF1A_C"/>
</dbReference>
<dbReference type="GO" id="GO:0003746">
    <property type="term" value="F:translation elongation factor activity"/>
    <property type="evidence" value="ECO:0007669"/>
    <property type="project" value="UniProtKB-UniRule"/>
</dbReference>
<dbReference type="CDD" id="cd03697">
    <property type="entry name" value="EFTU_II"/>
    <property type="match status" value="1"/>
</dbReference>
<dbReference type="InterPro" id="IPR004161">
    <property type="entry name" value="EFTu-like_2"/>
</dbReference>
<evidence type="ECO:0000256" key="13">
    <source>
        <dbReference type="ARBA" id="ARBA00023134"/>
    </source>
</evidence>
<dbReference type="InterPro" id="IPR009001">
    <property type="entry name" value="Transl_elong_EF1A/Init_IF2_C"/>
</dbReference>
<dbReference type="GO" id="GO:0005739">
    <property type="term" value="C:mitochondrion"/>
    <property type="evidence" value="ECO:0007669"/>
    <property type="project" value="UniProtKB-SubCell"/>
</dbReference>
<dbReference type="InterPro" id="IPR004541">
    <property type="entry name" value="Transl_elong_EFTu/EF1A_bac/org"/>
</dbReference>
<dbReference type="InterPro" id="IPR050055">
    <property type="entry name" value="EF-Tu_GTPase"/>
</dbReference>
<evidence type="ECO:0000256" key="3">
    <source>
        <dbReference type="ARBA" id="ARBA00011245"/>
    </source>
</evidence>
<proteinExistence type="inferred from homology"/>
<dbReference type="Pfam" id="PF03143">
    <property type="entry name" value="GTP_EFTU_D3"/>
    <property type="match status" value="1"/>
</dbReference>
<dbReference type="EMBL" id="KB295062">
    <property type="protein sequence ID" value="ELU13652.1"/>
    <property type="molecule type" value="Genomic_DNA"/>
</dbReference>
<dbReference type="NCBIfam" id="TIGR00485">
    <property type="entry name" value="EF-Tu"/>
    <property type="match status" value="1"/>
</dbReference>
<dbReference type="AlphaFoldDB" id="R7V5B4"/>
<dbReference type="HOGENOM" id="CLU_007265_0_0_1"/>
<evidence type="ECO:0000256" key="7">
    <source>
        <dbReference type="ARBA" id="ARBA00022768"/>
    </source>
</evidence>
<evidence type="ECO:0000256" key="11">
    <source>
        <dbReference type="ARBA" id="ARBA00022946"/>
    </source>
</evidence>